<dbReference type="SUPFAM" id="SSF52218">
    <property type="entry name" value="Flavoproteins"/>
    <property type="match status" value="1"/>
</dbReference>
<dbReference type="Gene3D" id="3.40.50.360">
    <property type="match status" value="1"/>
</dbReference>
<protein>
    <submittedName>
        <fullName evidence="2">NAD(P)H-dependent oxidoreductase</fullName>
    </submittedName>
</protein>
<evidence type="ECO:0000313" key="3">
    <source>
        <dbReference type="Proteomes" id="UP000515512"/>
    </source>
</evidence>
<keyword evidence="3" id="KW-1185">Reference proteome</keyword>
<gene>
    <name evidence="2" type="ORF">H0264_36675</name>
</gene>
<dbReference type="KEGG" id="nhu:H0264_36675"/>
<dbReference type="RefSeq" id="WP_181581783.1">
    <property type="nucleotide sequence ID" value="NZ_CP059399.1"/>
</dbReference>
<dbReference type="AlphaFoldDB" id="A0A7D6ZPM6"/>
<dbReference type="GO" id="GO:0010181">
    <property type="term" value="F:FMN binding"/>
    <property type="evidence" value="ECO:0007669"/>
    <property type="project" value="TreeGrafter"/>
</dbReference>
<name>A0A7D6ZPM6_9NOCA</name>
<accession>A0A7D6ZPM6</accession>
<dbReference type="InterPro" id="IPR029039">
    <property type="entry name" value="Flavoprotein-like_sf"/>
</dbReference>
<dbReference type="PANTHER" id="PTHR30543:SF21">
    <property type="entry name" value="NAD(P)H-DEPENDENT FMN REDUCTASE LOT6"/>
    <property type="match status" value="1"/>
</dbReference>
<evidence type="ECO:0000259" key="1">
    <source>
        <dbReference type="Pfam" id="PF03358"/>
    </source>
</evidence>
<dbReference type="Pfam" id="PF03358">
    <property type="entry name" value="FMN_red"/>
    <property type="match status" value="1"/>
</dbReference>
<dbReference type="GO" id="GO:0005829">
    <property type="term" value="C:cytosol"/>
    <property type="evidence" value="ECO:0007669"/>
    <property type="project" value="TreeGrafter"/>
</dbReference>
<feature type="domain" description="NADPH-dependent FMN reductase-like" evidence="1">
    <location>
        <begin position="6"/>
        <end position="138"/>
    </location>
</feature>
<proteinExistence type="predicted"/>
<dbReference type="GO" id="GO:0016491">
    <property type="term" value="F:oxidoreductase activity"/>
    <property type="evidence" value="ECO:0007669"/>
    <property type="project" value="InterPro"/>
</dbReference>
<dbReference type="EMBL" id="CP059399">
    <property type="protein sequence ID" value="QLY30585.1"/>
    <property type="molecule type" value="Genomic_DNA"/>
</dbReference>
<evidence type="ECO:0000313" key="2">
    <source>
        <dbReference type="EMBL" id="QLY30585.1"/>
    </source>
</evidence>
<dbReference type="InterPro" id="IPR050712">
    <property type="entry name" value="NAD(P)H-dep_reductase"/>
</dbReference>
<dbReference type="Proteomes" id="UP000515512">
    <property type="component" value="Chromosome"/>
</dbReference>
<dbReference type="InterPro" id="IPR005025">
    <property type="entry name" value="FMN_Rdtase-like_dom"/>
</dbReference>
<sequence length="178" mass="18524">MSTSPHLLLISGSTRSGSTNTSALRTIAADAPKGIRTTLYEGILDIPPFIPGDEPAPGAVEALRKQIDDADAVLFCTPEYAGMIPGSLKNLLEWTVGTGNLSDKPVAWINVAFDGRGEAAVATLRTVLGYVGASIVESVSGRITVLQKGIGADGLVADPATRERLTAVAIALAERVRK</sequence>
<dbReference type="PANTHER" id="PTHR30543">
    <property type="entry name" value="CHROMATE REDUCTASE"/>
    <property type="match status" value="1"/>
</dbReference>
<reference evidence="2 3" key="1">
    <citation type="submission" date="2020-07" db="EMBL/GenBank/DDBJ databases">
        <authorList>
            <person name="Zhuang K."/>
            <person name="Ran Y."/>
        </authorList>
    </citation>
    <scope>NUCLEOTIDE SEQUENCE [LARGE SCALE GENOMIC DNA]</scope>
    <source>
        <strain evidence="2 3">WCH-YHL-001</strain>
    </source>
</reference>
<organism evidence="2 3">
    <name type="scientific">Nocardia huaxiensis</name>
    <dbReference type="NCBI Taxonomy" id="2755382"/>
    <lineage>
        <taxon>Bacteria</taxon>
        <taxon>Bacillati</taxon>
        <taxon>Actinomycetota</taxon>
        <taxon>Actinomycetes</taxon>
        <taxon>Mycobacteriales</taxon>
        <taxon>Nocardiaceae</taxon>
        <taxon>Nocardia</taxon>
    </lineage>
</organism>